<dbReference type="InterPro" id="IPR002575">
    <property type="entry name" value="Aminoglycoside_PTrfase"/>
</dbReference>
<dbReference type="OrthoDB" id="3182339at2759"/>
<protein>
    <recommendedName>
        <fullName evidence="1">Aminoglycoside phosphotransferase domain-containing protein</fullName>
    </recommendedName>
</protein>
<dbReference type="PANTHER" id="PTHR21310">
    <property type="entry name" value="AMINOGLYCOSIDE PHOSPHOTRANSFERASE-RELATED-RELATED"/>
    <property type="match status" value="1"/>
</dbReference>
<reference evidence="2 3" key="1">
    <citation type="submission" date="2017-03" db="EMBL/GenBank/DDBJ databases">
        <title>Genomes of endolithic fungi from Antarctica.</title>
        <authorList>
            <person name="Coleine C."/>
            <person name="Masonjones S."/>
            <person name="Stajich J.E."/>
        </authorList>
    </citation>
    <scope>NUCLEOTIDE SEQUENCE [LARGE SCALE GENOMIC DNA]</scope>
    <source>
        <strain evidence="2 3">CCFEE 5311</strain>
    </source>
</reference>
<gene>
    <name evidence="2" type="ORF">B0A54_17864</name>
</gene>
<proteinExistence type="predicted"/>
<dbReference type="Proteomes" id="UP000310066">
    <property type="component" value="Unassembled WGS sequence"/>
</dbReference>
<dbReference type="EMBL" id="NAJP01000194">
    <property type="protein sequence ID" value="TKA24078.1"/>
    <property type="molecule type" value="Genomic_DNA"/>
</dbReference>
<dbReference type="AlphaFoldDB" id="A0A4U0TPT3"/>
<organism evidence="2 3">
    <name type="scientific">Friedmanniomyces endolithicus</name>
    <dbReference type="NCBI Taxonomy" id="329885"/>
    <lineage>
        <taxon>Eukaryota</taxon>
        <taxon>Fungi</taxon>
        <taxon>Dikarya</taxon>
        <taxon>Ascomycota</taxon>
        <taxon>Pezizomycotina</taxon>
        <taxon>Dothideomycetes</taxon>
        <taxon>Dothideomycetidae</taxon>
        <taxon>Mycosphaerellales</taxon>
        <taxon>Teratosphaeriaceae</taxon>
        <taxon>Friedmanniomyces</taxon>
    </lineage>
</organism>
<dbReference type="Gene3D" id="3.90.1200.10">
    <property type="match status" value="1"/>
</dbReference>
<dbReference type="InterPro" id="IPR051678">
    <property type="entry name" value="AGP_Transferase"/>
</dbReference>
<dbReference type="Pfam" id="PF01636">
    <property type="entry name" value="APH"/>
    <property type="match status" value="1"/>
</dbReference>
<accession>A0A4U0TPT3</accession>
<dbReference type="InterPro" id="IPR011009">
    <property type="entry name" value="Kinase-like_dom_sf"/>
</dbReference>
<dbReference type="STRING" id="329885.A0A4U0TPT3"/>
<evidence type="ECO:0000313" key="2">
    <source>
        <dbReference type="EMBL" id="TKA24078.1"/>
    </source>
</evidence>
<name>A0A4U0TPT3_9PEZI</name>
<sequence>MTSRVVIQDGVAIKNGRVTRQEVENQRRAYQILDTNIVRVPLIYRYFTSEGTDYLAMEYVAAQEWRADDDTLGAITEAVRHLHTFTRAWPGPACGGEYAGTLWPQDDPISISTRDALEDYVNSRLAGTRNKISFGDLSLVLTHGDLSPQNILFTAEAIWFIDWEFSGYFPRTTEIAVLRQDRADSNDDHLFRQRLADRILQVTPLKVAPAQPLPHSLHADLRWFVATGVLPPASPACQPAFVALNDTIATRGTVDVAELSEGSENDLLVTMDFARTIDTSKSGSSAELDSFQRPVQWILTALHRGTVTKMLVISPYEAQELYTGIQASTRVALHLYTPRCNNVFRSLDRLDFYTVPHQPAPPTIHPRLVAQLNLFAGQLYFNNYEDFKYMCSYVGLAVEVVPHGWEVAADGFILSDDQGKVGGAGPRLTRSPVKFLQTLMGTIRRDGEGISKTQMGALLEGRLLQKEDFEG</sequence>
<dbReference type="SUPFAM" id="SSF56112">
    <property type="entry name" value="Protein kinase-like (PK-like)"/>
    <property type="match status" value="1"/>
</dbReference>
<comment type="caution">
    <text evidence="2">The sequence shown here is derived from an EMBL/GenBank/DDBJ whole genome shotgun (WGS) entry which is preliminary data.</text>
</comment>
<evidence type="ECO:0000313" key="3">
    <source>
        <dbReference type="Proteomes" id="UP000310066"/>
    </source>
</evidence>
<evidence type="ECO:0000259" key="1">
    <source>
        <dbReference type="Pfam" id="PF01636"/>
    </source>
</evidence>
<feature type="domain" description="Aminoglycoside phosphotransferase" evidence="1">
    <location>
        <begin position="15"/>
        <end position="198"/>
    </location>
</feature>
<dbReference type="PANTHER" id="PTHR21310:SF39">
    <property type="entry name" value="AMINOGLYCOSIDE PHOSPHOTRANSFERASE DOMAIN-CONTAINING PROTEIN"/>
    <property type="match status" value="1"/>
</dbReference>